<name>A0A4Z0JMC8_9LACO</name>
<dbReference type="InterPro" id="IPR036527">
    <property type="entry name" value="SCP2_sterol-bd_dom_sf"/>
</dbReference>
<proteinExistence type="predicted"/>
<dbReference type="Gene3D" id="3.30.1050.10">
    <property type="entry name" value="SCP2 sterol-binding domain"/>
    <property type="match status" value="1"/>
</dbReference>
<dbReference type="OrthoDB" id="9768284at2"/>
<accession>A0A4Z0JMC8</accession>
<dbReference type="InterPro" id="IPR025559">
    <property type="entry name" value="Eis_dom"/>
</dbReference>
<dbReference type="Gene3D" id="3.40.630.30">
    <property type="match status" value="2"/>
</dbReference>
<dbReference type="Pfam" id="PF13527">
    <property type="entry name" value="Acetyltransf_9"/>
    <property type="match status" value="1"/>
</dbReference>
<protein>
    <submittedName>
        <fullName evidence="2">GNAT family N-acetyltransferase</fullName>
    </submittedName>
</protein>
<sequence>MSVYRIVKSAEESDFYNLTLYAFNRTDTVQRQKFFQKLFENSYAYGAFDQDHIQSGFLSIPFSSQLGIDKFKTCGISYVSSLPESSGKGHITKLMGKMFEDMDDEGFDVSYLAPFSFPFYRRFGYEEVFDRTSYHVQNIDLPKFKMPEHIVSPELRIKRYPLSEGLQYIKSFHNAHPFSQNGGILRNNWWSEYLVLKHAWEIAICFKNERICGYVIFTRNKNTNFLVNELFYDSNPALFKLLSFIGQYRTAYKFFDYVSGNPQPKMDIFPDPHEKKTLTVSIKPYMMARIINLQRFLSNYHVSKDINDQFSIKVVDQFIEKNDKVWEIEIKNGTISINQSSKTNYDCVISIQRLTQILFGYKKSSEIFDWDLNENAINHLSKLSKNNLVPMLWDYF</sequence>
<dbReference type="SUPFAM" id="SSF55729">
    <property type="entry name" value="Acyl-CoA N-acyltransferases (Nat)"/>
    <property type="match status" value="1"/>
</dbReference>
<feature type="domain" description="N-acetyltransferase" evidence="1">
    <location>
        <begin position="2"/>
        <end position="148"/>
    </location>
</feature>
<comment type="caution">
    <text evidence="2">The sequence shown here is derived from an EMBL/GenBank/DDBJ whole genome shotgun (WGS) entry which is preliminary data.</text>
</comment>
<dbReference type="PROSITE" id="PS51186">
    <property type="entry name" value="GNAT"/>
    <property type="match status" value="1"/>
</dbReference>
<dbReference type="InterPro" id="IPR000182">
    <property type="entry name" value="GNAT_dom"/>
</dbReference>
<gene>
    <name evidence="2" type="ORF">EGT49_06760</name>
</gene>
<dbReference type="InterPro" id="IPR016181">
    <property type="entry name" value="Acyl_CoA_acyltransferase"/>
</dbReference>
<dbReference type="RefSeq" id="WP_135372754.1">
    <property type="nucleotide sequence ID" value="NZ_RKLY01000014.1"/>
</dbReference>
<reference evidence="2 3" key="1">
    <citation type="submission" date="2018-10" db="EMBL/GenBank/DDBJ databases">
        <title>Lactobacillus sp. R7 and Lactobacillus sp. R19 isolated from fermented mustard green product of Taiwan.</title>
        <authorList>
            <person name="Lin S.-T."/>
        </authorList>
    </citation>
    <scope>NUCLEOTIDE SEQUENCE [LARGE SCALE GENOMIC DNA]</scope>
    <source>
        <strain evidence="2 3">BCRC 81127</strain>
    </source>
</reference>
<dbReference type="PANTHER" id="PTHR37817:SF1">
    <property type="entry name" value="N-ACETYLTRANSFERASE EIS"/>
    <property type="match status" value="1"/>
</dbReference>
<dbReference type="SUPFAM" id="SSF55718">
    <property type="entry name" value="SCP-like"/>
    <property type="match status" value="1"/>
</dbReference>
<dbReference type="InterPro" id="IPR041380">
    <property type="entry name" value="Acetyltransf_17"/>
</dbReference>
<dbReference type="Pfam" id="PF13530">
    <property type="entry name" value="SCP2_2"/>
    <property type="match status" value="1"/>
</dbReference>
<organism evidence="2 3">
    <name type="scientific">Companilactobacillus suantsaicola</name>
    <dbReference type="NCBI Taxonomy" id="2487723"/>
    <lineage>
        <taxon>Bacteria</taxon>
        <taxon>Bacillati</taxon>
        <taxon>Bacillota</taxon>
        <taxon>Bacilli</taxon>
        <taxon>Lactobacillales</taxon>
        <taxon>Lactobacillaceae</taxon>
        <taxon>Companilactobacillus</taxon>
    </lineage>
</organism>
<dbReference type="AlphaFoldDB" id="A0A4Z0JMC8"/>
<dbReference type="InterPro" id="IPR051554">
    <property type="entry name" value="Acetyltransferase_Eis"/>
</dbReference>
<dbReference type="PANTHER" id="PTHR37817">
    <property type="entry name" value="N-ACETYLTRANSFERASE EIS"/>
    <property type="match status" value="1"/>
</dbReference>
<dbReference type="Pfam" id="PF17668">
    <property type="entry name" value="Acetyltransf_17"/>
    <property type="match status" value="1"/>
</dbReference>
<dbReference type="Proteomes" id="UP000298021">
    <property type="component" value="Unassembled WGS sequence"/>
</dbReference>
<keyword evidence="2" id="KW-0808">Transferase</keyword>
<dbReference type="GO" id="GO:0034069">
    <property type="term" value="F:aminoglycoside N-acetyltransferase activity"/>
    <property type="evidence" value="ECO:0007669"/>
    <property type="project" value="TreeGrafter"/>
</dbReference>
<evidence type="ECO:0000259" key="1">
    <source>
        <dbReference type="PROSITE" id="PS51186"/>
    </source>
</evidence>
<dbReference type="EMBL" id="RKLY01000014">
    <property type="protein sequence ID" value="TGD23205.1"/>
    <property type="molecule type" value="Genomic_DNA"/>
</dbReference>
<evidence type="ECO:0000313" key="2">
    <source>
        <dbReference type="EMBL" id="TGD23205.1"/>
    </source>
</evidence>
<keyword evidence="3" id="KW-1185">Reference proteome</keyword>
<dbReference type="GO" id="GO:0030649">
    <property type="term" value="P:aminoglycoside antibiotic catabolic process"/>
    <property type="evidence" value="ECO:0007669"/>
    <property type="project" value="TreeGrafter"/>
</dbReference>
<evidence type="ECO:0000313" key="3">
    <source>
        <dbReference type="Proteomes" id="UP000298021"/>
    </source>
</evidence>